<proteinExistence type="predicted"/>
<protein>
    <submittedName>
        <fullName evidence="2">Uncharacterized protein</fullName>
    </submittedName>
</protein>
<evidence type="ECO:0000313" key="3">
    <source>
        <dbReference type="Proteomes" id="UP000692954"/>
    </source>
</evidence>
<sequence>MNFLKLEKLKTLLIQPVAQLQVLAPLLLAVVQWYVRVLGFVIFLMIIQQQMEQAIQYYLTMIFDLTFKCFRHSNNNYDTITEISQNYDMQKMVGIDQSIHKMNMMEFIIDILLITLVVLFLIIQLKLFW</sequence>
<comment type="caution">
    <text evidence="2">The sequence shown here is derived from an EMBL/GenBank/DDBJ whole genome shotgun (WGS) entry which is preliminary data.</text>
</comment>
<feature type="transmembrane region" description="Helical" evidence="1">
    <location>
        <begin position="20"/>
        <end position="47"/>
    </location>
</feature>
<reference evidence="2" key="1">
    <citation type="submission" date="2021-01" db="EMBL/GenBank/DDBJ databases">
        <authorList>
            <consortium name="Genoscope - CEA"/>
            <person name="William W."/>
        </authorList>
    </citation>
    <scope>NUCLEOTIDE SEQUENCE</scope>
</reference>
<evidence type="ECO:0000256" key="1">
    <source>
        <dbReference type="SAM" id="Phobius"/>
    </source>
</evidence>
<feature type="transmembrane region" description="Helical" evidence="1">
    <location>
        <begin position="107"/>
        <end position="128"/>
    </location>
</feature>
<organism evidence="2 3">
    <name type="scientific">Paramecium sonneborni</name>
    <dbReference type="NCBI Taxonomy" id="65129"/>
    <lineage>
        <taxon>Eukaryota</taxon>
        <taxon>Sar</taxon>
        <taxon>Alveolata</taxon>
        <taxon>Ciliophora</taxon>
        <taxon>Intramacronucleata</taxon>
        <taxon>Oligohymenophorea</taxon>
        <taxon>Peniculida</taxon>
        <taxon>Parameciidae</taxon>
        <taxon>Paramecium</taxon>
    </lineage>
</organism>
<name>A0A8S1LPC7_9CILI</name>
<evidence type="ECO:0000313" key="2">
    <source>
        <dbReference type="EMBL" id="CAD8064584.1"/>
    </source>
</evidence>
<gene>
    <name evidence="2" type="ORF">PSON_ATCC_30995.1.T0190189</name>
</gene>
<dbReference type="AlphaFoldDB" id="A0A8S1LPC7"/>
<keyword evidence="1" id="KW-0812">Transmembrane</keyword>
<keyword evidence="1" id="KW-1133">Transmembrane helix</keyword>
<keyword evidence="1" id="KW-0472">Membrane</keyword>
<accession>A0A8S1LPC7</accession>
<keyword evidence="3" id="KW-1185">Reference proteome</keyword>
<dbReference type="EMBL" id="CAJJDN010000019">
    <property type="protein sequence ID" value="CAD8064584.1"/>
    <property type="molecule type" value="Genomic_DNA"/>
</dbReference>
<dbReference type="Proteomes" id="UP000692954">
    <property type="component" value="Unassembled WGS sequence"/>
</dbReference>